<dbReference type="InParanoid" id="A2FIF6"/>
<dbReference type="Proteomes" id="UP000001542">
    <property type="component" value="Unassembled WGS sequence"/>
</dbReference>
<evidence type="ECO:0000313" key="3">
    <source>
        <dbReference type="Proteomes" id="UP000001542"/>
    </source>
</evidence>
<evidence type="ECO:0000256" key="1">
    <source>
        <dbReference type="SAM" id="SignalP"/>
    </source>
</evidence>
<accession>A2FIF6</accession>
<keyword evidence="3" id="KW-1185">Reference proteome</keyword>
<feature type="signal peptide" evidence="1">
    <location>
        <begin position="1"/>
        <end position="19"/>
    </location>
</feature>
<dbReference type="AlphaFoldDB" id="A2FIF6"/>
<evidence type="ECO:0000313" key="2">
    <source>
        <dbReference type="EMBL" id="EAX95318.1"/>
    </source>
</evidence>
<keyword evidence="1" id="KW-0732">Signal</keyword>
<reference evidence="2" key="2">
    <citation type="journal article" date="2007" name="Science">
        <title>Draft genome sequence of the sexually transmitted pathogen Trichomonas vaginalis.</title>
        <authorList>
            <person name="Carlton J.M."/>
            <person name="Hirt R.P."/>
            <person name="Silva J.C."/>
            <person name="Delcher A.L."/>
            <person name="Schatz M."/>
            <person name="Zhao Q."/>
            <person name="Wortman J.R."/>
            <person name="Bidwell S.L."/>
            <person name="Alsmark U.C.M."/>
            <person name="Besteiro S."/>
            <person name="Sicheritz-Ponten T."/>
            <person name="Noel C.J."/>
            <person name="Dacks J.B."/>
            <person name="Foster P.G."/>
            <person name="Simillion C."/>
            <person name="Van de Peer Y."/>
            <person name="Miranda-Saavedra D."/>
            <person name="Barton G.J."/>
            <person name="Westrop G.D."/>
            <person name="Mueller S."/>
            <person name="Dessi D."/>
            <person name="Fiori P.L."/>
            <person name="Ren Q."/>
            <person name="Paulsen I."/>
            <person name="Zhang H."/>
            <person name="Bastida-Corcuera F.D."/>
            <person name="Simoes-Barbosa A."/>
            <person name="Brown M.T."/>
            <person name="Hayes R.D."/>
            <person name="Mukherjee M."/>
            <person name="Okumura C.Y."/>
            <person name="Schneider R."/>
            <person name="Smith A.J."/>
            <person name="Vanacova S."/>
            <person name="Villalvazo M."/>
            <person name="Haas B.J."/>
            <person name="Pertea M."/>
            <person name="Feldblyum T.V."/>
            <person name="Utterback T.R."/>
            <person name="Shu C.L."/>
            <person name="Osoegawa K."/>
            <person name="de Jong P.J."/>
            <person name="Hrdy I."/>
            <person name="Horvathova L."/>
            <person name="Zubacova Z."/>
            <person name="Dolezal P."/>
            <person name="Malik S.B."/>
            <person name="Logsdon J.M. Jr."/>
            <person name="Henze K."/>
            <person name="Gupta A."/>
            <person name="Wang C.C."/>
            <person name="Dunne R.L."/>
            <person name="Upcroft J.A."/>
            <person name="Upcroft P."/>
            <person name="White O."/>
            <person name="Salzberg S.L."/>
            <person name="Tang P."/>
            <person name="Chiu C.-H."/>
            <person name="Lee Y.-S."/>
            <person name="Embley T.M."/>
            <person name="Coombs G.H."/>
            <person name="Mottram J.C."/>
            <person name="Tachezy J."/>
            <person name="Fraser-Liggett C.M."/>
            <person name="Johnson P.J."/>
        </authorList>
    </citation>
    <scope>NUCLEOTIDE SEQUENCE [LARGE SCALE GENOMIC DNA]</scope>
    <source>
        <strain evidence="2">G3</strain>
    </source>
</reference>
<feature type="chain" id="PRO_5002643745" evidence="1">
    <location>
        <begin position="20"/>
        <end position="1114"/>
    </location>
</feature>
<dbReference type="VEuPathDB" id="TrichDB:TVAGG3_0881640"/>
<dbReference type="EMBL" id="DS113812">
    <property type="protein sequence ID" value="EAX95318.1"/>
    <property type="molecule type" value="Genomic_DNA"/>
</dbReference>
<sequence length="1114" mass="129037">MLYLLFSLLVQNKFTWAEAQDPYNIFDIYYDGKKLVNGIFATINYKRVNLTNEQLFKQIGIFVNPSIESDPDSDKIYLHFKIIQLNEYESANLVVRMKPSIGDNKDFMIHLLGKESGFYFEDPNSDTKFSFLIQDNTRIEYYTDNGDEITGYSRYFPRSARNNYIQYEFSGPTSKYSDKTLTIEIYTEIGRQFTASHDVQNKVSMKYYERFNFTANIRSIVSISNLKIHVISEITSNEVKSISINKTNEDIPINLFFNSDYNSYNNMEVSYVFETAYIPVEIISFFFDVEPTIVRLLNPKHDQFTGDQGYEIKFRATGNGEYFLCYTLNGEKICSQYYRELDLTQEEKEFSYRITPTMDDNEEVTLYFFLENWNAQSNIESITLQKLNYKPLKQEIKIKQINSFNVYSPGTYNITFEVSHIKVEGNVLINISLPSGNHPIQYINYDIISPNQKIVFPLMLEGLSNYNSVKYDFSQGGAVLGKDIFSIYNVTYAWELEYFPPPIVFDQELEFSGMWHHTTISDGFMMNVTIENELISSQAIETYENSSSHLFNFHYTFQSTKDYFEKSITFKAYNSQTNEVFKEIWYGINFQLKLENVVALKDKYYYDQELEFNITYFSMPLGKISFVADGYFAYSTPYFQYKSKTNQSTTQTISFSTSLLDGIFIENDLHPTYTNEQFLKSGVHDISFFLQGDYGNNQISEIITLPIEFIGYGYPELNFEKLELSDNESIVLEGIHIKCNKPNATLTIMYVLENLQTGETVYSTVLKDNINMTTNEIILEDNYSIPMTMKDAKLKIWCQETTYYSNNLKSNITYKEFHISRKISFTLSEYPSKVDANGDRMEPITGICHMLKEGRQVDILITGLNRDINIKPAEFSDQNGDIPFTYTLNLSGLSTEYNHNWKITIKDRENNDLNYTESFKLSFFKIAVEIRDINVANDHIQLGNTLDVSFKAVADSSNGNNKYIRYYLDSNPDKGRSLSVYGDINNTQPVNFQVNVFVPGTYKITFVYYISNVGSSLPQSIEFHVLGKPPSLSVSDYYNPSTSKFSEFPTYAIKSLTSTFNDKIEIMVLENGSPIKIAEYVSDYSNHYFKYRVSKGVFGTNLNTANRNKQVTYI</sequence>
<proteinExistence type="predicted"/>
<gene>
    <name evidence="2" type="ORF">TVAG_032210</name>
</gene>
<name>A2FIF6_TRIV3</name>
<organism evidence="2 3">
    <name type="scientific">Trichomonas vaginalis (strain ATCC PRA-98 / G3)</name>
    <dbReference type="NCBI Taxonomy" id="412133"/>
    <lineage>
        <taxon>Eukaryota</taxon>
        <taxon>Metamonada</taxon>
        <taxon>Parabasalia</taxon>
        <taxon>Trichomonadida</taxon>
        <taxon>Trichomonadidae</taxon>
        <taxon>Trichomonas</taxon>
    </lineage>
</organism>
<dbReference type="VEuPathDB" id="TrichDB:TVAG_032210"/>
<reference evidence="2" key="1">
    <citation type="submission" date="2006-10" db="EMBL/GenBank/DDBJ databases">
        <authorList>
            <person name="Amadeo P."/>
            <person name="Zhao Q."/>
            <person name="Wortman J."/>
            <person name="Fraser-Liggett C."/>
            <person name="Carlton J."/>
        </authorList>
    </citation>
    <scope>NUCLEOTIDE SEQUENCE</scope>
    <source>
        <strain evidence="2">G3</strain>
    </source>
</reference>
<protein>
    <submittedName>
        <fullName evidence="2">Uncharacterized protein</fullName>
    </submittedName>
</protein>